<evidence type="ECO:0000313" key="2">
    <source>
        <dbReference type="Proteomes" id="UP000008316"/>
    </source>
</evidence>
<sequence length="175" mass="19017">MLDASVLFNLLGSGVPKDFIRALDVPCLVEERTAAEIRRMPGERAETAPLRALIDDGLLQLCRMPETAYITYLSLVTGTSADTLDDGESAAIAMASDGAGGVVLDDKKARRILRERFPSLGYGSSLALMVMAAQRAGWELERLQDALTKARSTSRMAVVPDERPIFDRLFAPVSM</sequence>
<dbReference type="EMBL" id="CP002599">
    <property type="protein sequence ID" value="AEA60135.1"/>
    <property type="molecule type" value="Genomic_DNA"/>
</dbReference>
<dbReference type="Proteomes" id="UP000008316">
    <property type="component" value="Chromosome 1"/>
</dbReference>
<dbReference type="AlphaFoldDB" id="F2LB66"/>
<reference evidence="1 2" key="1">
    <citation type="journal article" date="2011" name="J. Bacteriol.">
        <title>Complete genome sequence of Burkholderia gladioli BSR3.</title>
        <authorList>
            <person name="Seo Y.S."/>
            <person name="Lim J."/>
            <person name="Choi B.S."/>
            <person name="Kim H."/>
            <person name="Goo E."/>
            <person name="Lee B."/>
            <person name="Lim J.S."/>
            <person name="Choi I.Y."/>
            <person name="Moon J.S."/>
            <person name="Kim J."/>
            <person name="Hwang I."/>
        </authorList>
    </citation>
    <scope>NUCLEOTIDE SEQUENCE [LARGE SCALE GENOMIC DNA]</scope>
    <source>
        <strain evidence="1 2">BSR3</strain>
    </source>
</reference>
<protein>
    <submittedName>
        <fullName evidence="1">Uncharacterized protein</fullName>
    </submittedName>
</protein>
<evidence type="ECO:0000313" key="1">
    <source>
        <dbReference type="EMBL" id="AEA60135.1"/>
    </source>
</evidence>
<dbReference type="HOGENOM" id="CLU_1529776_0_0_4"/>
<dbReference type="Pfam" id="PF11848">
    <property type="entry name" value="DUF3368"/>
    <property type="match status" value="1"/>
</dbReference>
<dbReference type="KEGG" id="bgd:bgla_1g14650"/>
<dbReference type="eggNOG" id="COG2405">
    <property type="taxonomic scope" value="Bacteria"/>
</dbReference>
<organism evidence="1 2">
    <name type="scientific">Burkholderia gladioli (strain BSR3)</name>
    <dbReference type="NCBI Taxonomy" id="999541"/>
    <lineage>
        <taxon>Bacteria</taxon>
        <taxon>Pseudomonadati</taxon>
        <taxon>Pseudomonadota</taxon>
        <taxon>Betaproteobacteria</taxon>
        <taxon>Burkholderiales</taxon>
        <taxon>Burkholderiaceae</taxon>
        <taxon>Burkholderia</taxon>
    </lineage>
</organism>
<proteinExistence type="predicted"/>
<dbReference type="STRING" id="999541.bgla_1g14650"/>
<gene>
    <name evidence="1" type="ordered locus">bgla_1g14650</name>
</gene>
<name>F2LB66_BURGS</name>
<accession>F2LB66</accession>
<dbReference type="InterPro" id="IPR021799">
    <property type="entry name" value="PIN-like_prokaryotic"/>
</dbReference>
<keyword evidence="2" id="KW-1185">Reference proteome</keyword>